<gene>
    <name evidence="1" type="ORF">JCM19237_310</name>
</gene>
<reference evidence="1 2" key="1">
    <citation type="journal article" date="2014" name="Genome Announc.">
        <title>Draft Genome Sequences of Two Vibrionaceae Species, Vibrio ponticus C121 and Photobacterium aphoticum C119, Isolated as Coral Reef Microbiota.</title>
        <authorList>
            <person name="Al-saari N."/>
            <person name="Meirelles P.M."/>
            <person name="Mino S."/>
            <person name="Suda W."/>
            <person name="Oshima K."/>
            <person name="Hattori M."/>
            <person name="Ohkuma M."/>
            <person name="Thompson F.L."/>
            <person name="Gomez-Gil B."/>
            <person name="Sawabe T."/>
            <person name="Sawabe T."/>
        </authorList>
    </citation>
    <scope>NUCLEOTIDE SEQUENCE [LARGE SCALE GENOMIC DNA]</scope>
    <source>
        <strain evidence="1 2">JCM 19237</strain>
    </source>
</reference>
<proteinExistence type="predicted"/>
<accession>A0A090QXK4</accession>
<name>A0A090QXK4_9GAMM</name>
<comment type="caution">
    <text evidence="1">The sequence shown here is derived from an EMBL/GenBank/DDBJ whole genome shotgun (WGS) entry which is preliminary data.</text>
</comment>
<evidence type="ECO:0000313" key="1">
    <source>
        <dbReference type="EMBL" id="GAL07930.1"/>
    </source>
</evidence>
<evidence type="ECO:0000313" key="2">
    <source>
        <dbReference type="Proteomes" id="UP000029227"/>
    </source>
</evidence>
<dbReference type="EMBL" id="BBMN01000020">
    <property type="protein sequence ID" value="GAL07930.1"/>
    <property type="molecule type" value="Genomic_DNA"/>
</dbReference>
<dbReference type="AlphaFoldDB" id="A0A090QXK4"/>
<sequence length="161" mass="16925">MDFPRSGDTRYPRITGSCYYAPDYKSHLPAGQPGKAAEGEPPAPEITLKDDLYSRFGISEYKTHTGAWGIVHVATGTRLEISEAGIVIHSEKDSFRSSTGKTVEKIGGDYEQSVKGAVKIAIDGAAELSASAITLKSGGAVSIEAGGAFNVKATKADFKLG</sequence>
<protein>
    <submittedName>
        <fullName evidence="1">Phage baseplate hub</fullName>
    </submittedName>
</protein>
<dbReference type="Proteomes" id="UP000029227">
    <property type="component" value="Unassembled WGS sequence"/>
</dbReference>
<organism evidence="1 2">
    <name type="scientific">Photobacterium aphoticum</name>
    <dbReference type="NCBI Taxonomy" id="754436"/>
    <lineage>
        <taxon>Bacteria</taxon>
        <taxon>Pseudomonadati</taxon>
        <taxon>Pseudomonadota</taxon>
        <taxon>Gammaproteobacteria</taxon>
        <taxon>Vibrionales</taxon>
        <taxon>Vibrionaceae</taxon>
        <taxon>Photobacterium</taxon>
    </lineage>
</organism>